<evidence type="ECO:0000256" key="1">
    <source>
        <dbReference type="ARBA" id="ARBA00009617"/>
    </source>
</evidence>
<proteinExistence type="inferred from homology"/>
<feature type="transmembrane region" description="Helical" evidence="2">
    <location>
        <begin position="412"/>
        <end position="433"/>
    </location>
</feature>
<sequence length="438" mass="47797">MKTAALICYGLLGLPLAMAALPVYVQIPNYYTTQLGLPLAGTGLILFFARLIDTIQDPFLGKMIDKIKSDNPYWLLSSTLLLGAAFYGLWLPPNYIRQEEYRLLLWLGLMLILAYTAHSMLNIAYLTWGAGFKASTTATNSAKKNSSLLGPAAWRETFGLGGVILASIVPAWILQTPTVLRQDYLWQYSLGFGLILMLSIMLLIKASPRPELHQLQAPIYLRQMFAAPTFRRLASVYFFNSLSVAIPATLLLFFINDQIRTPEKTGLYLAGYFIAGASGLPLWIQFAARYGTQFAWQVSMLLAVGSFIGAAFLGAGDSTAFLLVCIVSGLVVGADLALPPVLLAENVKEKNSLASYYGVWSLISKLSLALAGLSLPLLHLLGFQSASNIGLNTVSNLVPNSTTNLIPDKPQLALIISYALIPCLCKLIAFQLLRKSRS</sequence>
<dbReference type="EMBL" id="JBHLXJ010000036">
    <property type="protein sequence ID" value="MFC0352061.1"/>
    <property type="molecule type" value="Genomic_DNA"/>
</dbReference>
<dbReference type="Proteomes" id="UP001589844">
    <property type="component" value="Unassembled WGS sequence"/>
</dbReference>
<keyword evidence="2" id="KW-1133">Transmembrane helix</keyword>
<feature type="transmembrane region" description="Helical" evidence="2">
    <location>
        <begin position="356"/>
        <end position="378"/>
    </location>
</feature>
<keyword evidence="4" id="KW-1185">Reference proteome</keyword>
<reference evidence="3 4" key="1">
    <citation type="submission" date="2024-09" db="EMBL/GenBank/DDBJ databases">
        <authorList>
            <person name="Sun Q."/>
            <person name="Mori K."/>
        </authorList>
    </citation>
    <scope>NUCLEOTIDE SEQUENCE [LARGE SCALE GENOMIC DNA]</scope>
    <source>
        <strain evidence="3 4">CCM 8677</strain>
    </source>
</reference>
<feature type="transmembrane region" description="Helical" evidence="2">
    <location>
        <begin position="185"/>
        <end position="204"/>
    </location>
</feature>
<comment type="similarity">
    <text evidence="1">Belongs to the sodium:galactoside symporter (TC 2.A.2) family.</text>
</comment>
<keyword evidence="2" id="KW-0812">Transmembrane</keyword>
<protein>
    <submittedName>
        <fullName evidence="3">MFS transporter</fullName>
    </submittedName>
</protein>
<dbReference type="InterPro" id="IPR039672">
    <property type="entry name" value="MFS_2"/>
</dbReference>
<dbReference type="Gene3D" id="1.20.1250.20">
    <property type="entry name" value="MFS general substrate transporter like domains"/>
    <property type="match status" value="2"/>
</dbReference>
<comment type="caution">
    <text evidence="3">The sequence shown here is derived from an EMBL/GenBank/DDBJ whole genome shotgun (WGS) entry which is preliminary data.</text>
</comment>
<feature type="transmembrane region" description="Helical" evidence="2">
    <location>
        <begin position="73"/>
        <end position="91"/>
    </location>
</feature>
<name>A0ABV6IM52_9BURK</name>
<feature type="transmembrane region" description="Helical" evidence="2">
    <location>
        <begin position="35"/>
        <end position="52"/>
    </location>
</feature>
<keyword evidence="2" id="KW-0472">Membrane</keyword>
<feature type="transmembrane region" description="Helical" evidence="2">
    <location>
        <begin position="152"/>
        <end position="173"/>
    </location>
</feature>
<organism evidence="3 4">
    <name type="scientific">Undibacterium danionis</name>
    <dbReference type="NCBI Taxonomy" id="1812100"/>
    <lineage>
        <taxon>Bacteria</taxon>
        <taxon>Pseudomonadati</taxon>
        <taxon>Pseudomonadota</taxon>
        <taxon>Betaproteobacteria</taxon>
        <taxon>Burkholderiales</taxon>
        <taxon>Oxalobacteraceae</taxon>
        <taxon>Undibacterium</taxon>
    </lineage>
</organism>
<feature type="transmembrane region" description="Helical" evidence="2">
    <location>
        <begin position="103"/>
        <end position="131"/>
    </location>
</feature>
<feature type="transmembrane region" description="Helical" evidence="2">
    <location>
        <begin position="267"/>
        <end position="287"/>
    </location>
</feature>
<dbReference type="PANTHER" id="PTHR11328:SF28">
    <property type="entry name" value="MAJOR FACILITATOR SUPERFAMILY DOMAIN-CONTAINING PROTEIN 12"/>
    <property type="match status" value="1"/>
</dbReference>
<dbReference type="Pfam" id="PF13347">
    <property type="entry name" value="MFS_2"/>
    <property type="match status" value="1"/>
</dbReference>
<evidence type="ECO:0000313" key="3">
    <source>
        <dbReference type="EMBL" id="MFC0352061.1"/>
    </source>
</evidence>
<dbReference type="RefSeq" id="WP_390214818.1">
    <property type="nucleotide sequence ID" value="NZ_JBHLXJ010000036.1"/>
</dbReference>
<evidence type="ECO:0000313" key="4">
    <source>
        <dbReference type="Proteomes" id="UP001589844"/>
    </source>
</evidence>
<feature type="transmembrane region" description="Helical" evidence="2">
    <location>
        <begin position="234"/>
        <end position="255"/>
    </location>
</feature>
<dbReference type="SUPFAM" id="SSF103473">
    <property type="entry name" value="MFS general substrate transporter"/>
    <property type="match status" value="2"/>
</dbReference>
<feature type="transmembrane region" description="Helical" evidence="2">
    <location>
        <begin position="321"/>
        <end position="344"/>
    </location>
</feature>
<gene>
    <name evidence="3" type="ORF">ACFFJH_19745</name>
</gene>
<dbReference type="PANTHER" id="PTHR11328">
    <property type="entry name" value="MAJOR FACILITATOR SUPERFAMILY DOMAIN-CONTAINING PROTEIN"/>
    <property type="match status" value="1"/>
</dbReference>
<evidence type="ECO:0000256" key="2">
    <source>
        <dbReference type="SAM" id="Phobius"/>
    </source>
</evidence>
<feature type="transmembrane region" description="Helical" evidence="2">
    <location>
        <begin position="294"/>
        <end position="315"/>
    </location>
</feature>
<dbReference type="InterPro" id="IPR036259">
    <property type="entry name" value="MFS_trans_sf"/>
</dbReference>
<accession>A0ABV6IM52</accession>